<dbReference type="InterPro" id="IPR050545">
    <property type="entry name" value="Mycobact_MmpL"/>
</dbReference>
<dbReference type="InterPro" id="IPR004869">
    <property type="entry name" value="MMPL_dom"/>
</dbReference>
<evidence type="ECO:0000256" key="1">
    <source>
        <dbReference type="ARBA" id="ARBA00004651"/>
    </source>
</evidence>
<dbReference type="Pfam" id="PF03176">
    <property type="entry name" value="MMPL"/>
    <property type="match status" value="1"/>
</dbReference>
<dbReference type="AlphaFoldDB" id="A0A7X5U0L0"/>
<keyword evidence="5 7" id="KW-1133">Transmembrane helix</keyword>
<comment type="similarity">
    <text evidence="2">Belongs to the resistance-nodulation-cell division (RND) (TC 2.A.6) family. MmpL subfamily.</text>
</comment>
<evidence type="ECO:0000256" key="7">
    <source>
        <dbReference type="SAM" id="Phobius"/>
    </source>
</evidence>
<keyword evidence="6 7" id="KW-0472">Membrane</keyword>
<evidence type="ECO:0000259" key="8">
    <source>
        <dbReference type="Pfam" id="PF03176"/>
    </source>
</evidence>
<evidence type="ECO:0000256" key="4">
    <source>
        <dbReference type="ARBA" id="ARBA00022692"/>
    </source>
</evidence>
<dbReference type="EMBL" id="JAANOW010000001">
    <property type="protein sequence ID" value="NIH96174.1"/>
    <property type="molecule type" value="Genomic_DNA"/>
</dbReference>
<feature type="transmembrane region" description="Helical" evidence="7">
    <location>
        <begin position="28"/>
        <end position="47"/>
    </location>
</feature>
<dbReference type="PANTHER" id="PTHR33406">
    <property type="entry name" value="MEMBRANE PROTEIN MJ1562-RELATED"/>
    <property type="match status" value="1"/>
</dbReference>
<evidence type="ECO:0000256" key="2">
    <source>
        <dbReference type="ARBA" id="ARBA00010157"/>
    </source>
</evidence>
<dbReference type="PANTHER" id="PTHR33406:SF6">
    <property type="entry name" value="MEMBRANE PROTEIN YDGH-RELATED"/>
    <property type="match status" value="1"/>
</dbReference>
<evidence type="ECO:0000256" key="3">
    <source>
        <dbReference type="ARBA" id="ARBA00022475"/>
    </source>
</evidence>
<keyword evidence="10" id="KW-1185">Reference proteome</keyword>
<evidence type="ECO:0000256" key="6">
    <source>
        <dbReference type="ARBA" id="ARBA00023136"/>
    </source>
</evidence>
<reference evidence="9 10" key="1">
    <citation type="submission" date="2020-03" db="EMBL/GenBank/DDBJ databases">
        <title>Sequencing the genomes of 1000 actinobacteria strains.</title>
        <authorList>
            <person name="Klenk H.-P."/>
        </authorList>
    </citation>
    <scope>NUCLEOTIDE SEQUENCE [LARGE SCALE GENOMIC DNA]</scope>
    <source>
        <strain evidence="9 10">DSM 44556</strain>
    </source>
</reference>
<keyword evidence="4 7" id="KW-0812">Transmembrane</keyword>
<keyword evidence="3" id="KW-1003">Cell membrane</keyword>
<evidence type="ECO:0000313" key="9">
    <source>
        <dbReference type="EMBL" id="NIH96174.1"/>
    </source>
</evidence>
<feature type="domain" description="Membrane transport protein MMPL" evidence="8">
    <location>
        <begin position="1"/>
        <end position="51"/>
    </location>
</feature>
<sequence>MLALLASTVTSVAQIGLTVGMGLLIDTLIVRTFVLPSMVVLLGRWFWWPSVPLEHRIGRRAPVVEVDRVAQDGLAVAVRMPSGTSSG</sequence>
<organism evidence="9 10">
    <name type="scientific">Mycolicibacterium fluoranthenivorans</name>
    <dbReference type="NCBI Taxonomy" id="258505"/>
    <lineage>
        <taxon>Bacteria</taxon>
        <taxon>Bacillati</taxon>
        <taxon>Actinomycetota</taxon>
        <taxon>Actinomycetes</taxon>
        <taxon>Mycobacteriales</taxon>
        <taxon>Mycobacteriaceae</taxon>
        <taxon>Mycolicibacterium</taxon>
    </lineage>
</organism>
<comment type="caution">
    <text evidence="9">The sequence shown here is derived from an EMBL/GenBank/DDBJ whole genome shotgun (WGS) entry which is preliminary data.</text>
</comment>
<dbReference type="SUPFAM" id="SSF82866">
    <property type="entry name" value="Multidrug efflux transporter AcrB transmembrane domain"/>
    <property type="match status" value="1"/>
</dbReference>
<protein>
    <submittedName>
        <fullName evidence="9">Putative membrane protein YdfJ with MMPL/SSD domain</fullName>
    </submittedName>
</protein>
<name>A0A7X5U0L0_9MYCO</name>
<evidence type="ECO:0000313" key="10">
    <source>
        <dbReference type="Proteomes" id="UP000547444"/>
    </source>
</evidence>
<gene>
    <name evidence="9" type="ORF">FHU31_003130</name>
</gene>
<evidence type="ECO:0000256" key="5">
    <source>
        <dbReference type="ARBA" id="ARBA00022989"/>
    </source>
</evidence>
<proteinExistence type="inferred from homology"/>
<accession>A0A7X5U0L0</accession>
<dbReference type="GO" id="GO:0005886">
    <property type="term" value="C:plasma membrane"/>
    <property type="evidence" value="ECO:0007669"/>
    <property type="project" value="UniProtKB-SubCell"/>
</dbReference>
<dbReference type="Proteomes" id="UP000547444">
    <property type="component" value="Unassembled WGS sequence"/>
</dbReference>
<comment type="subcellular location">
    <subcellularLocation>
        <location evidence="1">Cell membrane</location>
        <topology evidence="1">Multi-pass membrane protein</topology>
    </subcellularLocation>
</comment>